<comment type="catalytic activity">
    <reaction evidence="1 7">
        <text>a myo-inositol phosphate + H2O = myo-inositol + phosphate</text>
        <dbReference type="Rhea" id="RHEA:24056"/>
        <dbReference type="ChEBI" id="CHEBI:15377"/>
        <dbReference type="ChEBI" id="CHEBI:17268"/>
        <dbReference type="ChEBI" id="CHEBI:43474"/>
        <dbReference type="ChEBI" id="CHEBI:84139"/>
        <dbReference type="EC" id="3.1.3.25"/>
    </reaction>
</comment>
<dbReference type="PANTHER" id="PTHR20854">
    <property type="entry name" value="INOSITOL MONOPHOSPHATASE"/>
    <property type="match status" value="1"/>
</dbReference>
<accession>A0ABS2DRB2</accession>
<evidence type="ECO:0000256" key="8">
    <source>
        <dbReference type="SAM" id="MobiDB-lite"/>
    </source>
</evidence>
<name>A0ABS2DRB2_9BURK</name>
<keyword evidence="6 7" id="KW-0460">Magnesium</keyword>
<proteinExistence type="inferred from homology"/>
<evidence type="ECO:0000256" key="5">
    <source>
        <dbReference type="ARBA" id="ARBA00022801"/>
    </source>
</evidence>
<keyword evidence="5 7" id="KW-0378">Hydrolase</keyword>
<organism evidence="9 10">
    <name type="scientific">Sutterella massiliensis</name>
    <dbReference type="NCBI Taxonomy" id="1816689"/>
    <lineage>
        <taxon>Bacteria</taxon>
        <taxon>Pseudomonadati</taxon>
        <taxon>Pseudomonadota</taxon>
        <taxon>Betaproteobacteria</taxon>
        <taxon>Burkholderiales</taxon>
        <taxon>Sutterellaceae</taxon>
        <taxon>Sutterella</taxon>
    </lineage>
</organism>
<dbReference type="Pfam" id="PF00459">
    <property type="entry name" value="Inositol_P"/>
    <property type="match status" value="1"/>
</dbReference>
<evidence type="ECO:0000256" key="1">
    <source>
        <dbReference type="ARBA" id="ARBA00001033"/>
    </source>
</evidence>
<evidence type="ECO:0000256" key="7">
    <source>
        <dbReference type="RuleBase" id="RU364068"/>
    </source>
</evidence>
<sequence>MSTSLLKAFVATAVKAARRAAREITRAANDRDLLCIEDKAANDFVTSADRAAEEAIVNELRYAYPHHAILTEEAGRIGNPKSDYLWIVDPIDGTTNFIHGLPQYAVSIGLTYRGEIIAAVVYDVAKNELFTAAKGQGAYLDNRRIRVSETNEMRRALIGTGFPFRRGDDFNGYLERFRRVAERAAGLRRPGSAALDLAWVACGRYDGFWEQNLKPWDICAGVLLVLEAGGLITDLKGGEDWFSGSICCGNPKIFGQLLPLVGDFEKKADADETAEAAEGADAAVADEKPAAKRRTLTAKKVEATDYEAAESAETPRKARKPVKAEKAEKAQKPGKKDIKKSTKRKADAE</sequence>
<evidence type="ECO:0000256" key="4">
    <source>
        <dbReference type="ARBA" id="ARBA00022723"/>
    </source>
</evidence>
<dbReference type="InterPro" id="IPR020583">
    <property type="entry name" value="Inositol_monoP_metal-BS"/>
</dbReference>
<evidence type="ECO:0000256" key="6">
    <source>
        <dbReference type="ARBA" id="ARBA00022842"/>
    </source>
</evidence>
<dbReference type="PANTHER" id="PTHR20854:SF4">
    <property type="entry name" value="INOSITOL-1-MONOPHOSPHATASE-RELATED"/>
    <property type="match status" value="1"/>
</dbReference>
<dbReference type="Gene3D" id="3.30.540.10">
    <property type="entry name" value="Fructose-1,6-Bisphosphatase, subunit A, domain 1"/>
    <property type="match status" value="1"/>
</dbReference>
<dbReference type="RefSeq" id="WP_205102349.1">
    <property type="nucleotide sequence ID" value="NZ_JACJJC010000006.1"/>
</dbReference>
<dbReference type="InterPro" id="IPR000760">
    <property type="entry name" value="Inositol_monophosphatase-like"/>
</dbReference>
<dbReference type="PROSITE" id="PS00629">
    <property type="entry name" value="IMP_1"/>
    <property type="match status" value="1"/>
</dbReference>
<gene>
    <name evidence="9" type="ORF">H6A60_05200</name>
</gene>
<reference evidence="9 10" key="1">
    <citation type="journal article" date="2021" name="Sci. Rep.">
        <title>The distribution of antibiotic resistance genes in chicken gut microbiota commensals.</title>
        <authorList>
            <person name="Juricova H."/>
            <person name="Matiasovicova J."/>
            <person name="Kubasova T."/>
            <person name="Cejkova D."/>
            <person name="Rychlik I."/>
        </authorList>
    </citation>
    <scope>NUCLEOTIDE SEQUENCE [LARGE SCALE GENOMIC DNA]</scope>
    <source>
        <strain evidence="9 10">An829</strain>
    </source>
</reference>
<dbReference type="CDD" id="cd01639">
    <property type="entry name" value="IMPase"/>
    <property type="match status" value="1"/>
</dbReference>
<dbReference type="InterPro" id="IPR033942">
    <property type="entry name" value="IMPase"/>
</dbReference>
<dbReference type="PROSITE" id="PS00630">
    <property type="entry name" value="IMP_2"/>
    <property type="match status" value="1"/>
</dbReference>
<feature type="compositionally biased region" description="Basic and acidic residues" evidence="8">
    <location>
        <begin position="322"/>
        <end position="349"/>
    </location>
</feature>
<dbReference type="SUPFAM" id="SSF56655">
    <property type="entry name" value="Carbohydrate phosphatase"/>
    <property type="match status" value="1"/>
</dbReference>
<comment type="similarity">
    <text evidence="3 7">Belongs to the inositol monophosphatase superfamily.</text>
</comment>
<dbReference type="EMBL" id="JACJJC010000006">
    <property type="protein sequence ID" value="MBM6703880.1"/>
    <property type="molecule type" value="Genomic_DNA"/>
</dbReference>
<dbReference type="EC" id="3.1.3.25" evidence="7"/>
<keyword evidence="4 7" id="KW-0479">Metal-binding</keyword>
<evidence type="ECO:0000256" key="2">
    <source>
        <dbReference type="ARBA" id="ARBA00001946"/>
    </source>
</evidence>
<comment type="cofactor">
    <cofactor evidence="2 7">
        <name>Mg(2+)</name>
        <dbReference type="ChEBI" id="CHEBI:18420"/>
    </cofactor>
</comment>
<keyword evidence="10" id="KW-1185">Reference proteome</keyword>
<evidence type="ECO:0000313" key="9">
    <source>
        <dbReference type="EMBL" id="MBM6703880.1"/>
    </source>
</evidence>
<protein>
    <recommendedName>
        <fullName evidence="7">Inositol-1-monophosphatase</fullName>
        <ecNumber evidence="7">3.1.3.25</ecNumber>
    </recommendedName>
</protein>
<comment type="caution">
    <text evidence="9">The sequence shown here is derived from an EMBL/GenBank/DDBJ whole genome shotgun (WGS) entry which is preliminary data.</text>
</comment>
<dbReference type="Proteomes" id="UP000715095">
    <property type="component" value="Unassembled WGS sequence"/>
</dbReference>
<dbReference type="Gene3D" id="3.40.190.80">
    <property type="match status" value="1"/>
</dbReference>
<feature type="region of interest" description="Disordered" evidence="8">
    <location>
        <begin position="303"/>
        <end position="349"/>
    </location>
</feature>
<dbReference type="PRINTS" id="PR01959">
    <property type="entry name" value="SBIMPHPHTASE"/>
</dbReference>
<evidence type="ECO:0000313" key="10">
    <source>
        <dbReference type="Proteomes" id="UP000715095"/>
    </source>
</evidence>
<dbReference type="PRINTS" id="PR00377">
    <property type="entry name" value="IMPHPHTASES"/>
</dbReference>
<dbReference type="InterPro" id="IPR022337">
    <property type="entry name" value="Inositol_monophosphatase_SuhB"/>
</dbReference>
<evidence type="ECO:0000256" key="3">
    <source>
        <dbReference type="ARBA" id="ARBA00009759"/>
    </source>
</evidence>
<dbReference type="InterPro" id="IPR020550">
    <property type="entry name" value="Inositol_monophosphatase_CS"/>
</dbReference>